<protein>
    <submittedName>
        <fullName evidence="3">Uncharacterized protein</fullName>
    </submittedName>
</protein>
<gene>
    <name evidence="3" type="ORF">A4A49_47748</name>
</gene>
<dbReference type="SMR" id="A0A1J6I0J1"/>
<reference evidence="3" key="1">
    <citation type="submission" date="2016-11" db="EMBL/GenBank/DDBJ databases">
        <title>The genome of Nicotiana attenuata.</title>
        <authorList>
            <person name="Xu S."/>
            <person name="Brockmoeller T."/>
            <person name="Gaquerel E."/>
            <person name="Navarro A."/>
            <person name="Kuhl H."/>
            <person name="Gase K."/>
            <person name="Ling Z."/>
            <person name="Zhou W."/>
            <person name="Kreitzer C."/>
            <person name="Stanke M."/>
            <person name="Tang H."/>
            <person name="Lyons E."/>
            <person name="Pandey P."/>
            <person name="Pandey S.P."/>
            <person name="Timmermann B."/>
            <person name="Baldwin I.T."/>
        </authorList>
    </citation>
    <scope>NUCLEOTIDE SEQUENCE [LARGE SCALE GENOMIC DNA]</scope>
    <source>
        <strain evidence="3">UT</strain>
    </source>
</reference>
<accession>A0A1J6I0J1</accession>
<evidence type="ECO:0000313" key="4">
    <source>
        <dbReference type="Proteomes" id="UP000187609"/>
    </source>
</evidence>
<evidence type="ECO:0000256" key="1">
    <source>
        <dbReference type="SAM" id="Coils"/>
    </source>
</evidence>
<feature type="region of interest" description="Disordered" evidence="2">
    <location>
        <begin position="1"/>
        <end position="22"/>
    </location>
</feature>
<dbReference type="STRING" id="49451.A0A1J6I0J1"/>
<keyword evidence="1" id="KW-0175">Coiled coil</keyword>
<keyword evidence="4" id="KW-1185">Reference proteome</keyword>
<organism evidence="3 4">
    <name type="scientific">Nicotiana attenuata</name>
    <name type="common">Coyote tobacco</name>
    <dbReference type="NCBI Taxonomy" id="49451"/>
    <lineage>
        <taxon>Eukaryota</taxon>
        <taxon>Viridiplantae</taxon>
        <taxon>Streptophyta</taxon>
        <taxon>Embryophyta</taxon>
        <taxon>Tracheophyta</taxon>
        <taxon>Spermatophyta</taxon>
        <taxon>Magnoliopsida</taxon>
        <taxon>eudicotyledons</taxon>
        <taxon>Gunneridae</taxon>
        <taxon>Pentapetalae</taxon>
        <taxon>asterids</taxon>
        <taxon>lamiids</taxon>
        <taxon>Solanales</taxon>
        <taxon>Solanaceae</taxon>
        <taxon>Nicotianoideae</taxon>
        <taxon>Nicotianeae</taxon>
        <taxon>Nicotiana</taxon>
    </lineage>
</organism>
<dbReference type="AlphaFoldDB" id="A0A1J6I0J1"/>
<evidence type="ECO:0000256" key="2">
    <source>
        <dbReference type="SAM" id="MobiDB-lite"/>
    </source>
</evidence>
<dbReference type="EMBL" id="MJEQ01037192">
    <property type="protein sequence ID" value="OIS98027.1"/>
    <property type="molecule type" value="Genomic_DNA"/>
</dbReference>
<feature type="coiled-coil region" evidence="1">
    <location>
        <begin position="35"/>
        <end position="114"/>
    </location>
</feature>
<sequence length="135" mass="15461">SSACHYAGKEKERTEFSQSSGADIPIVISSDDDLEDDLKKKNQTLEKQILQLKNKNGDLMRENEILKYQLSSTLKFKEQNVKLQEENENLQQENVKLQEENGSLRQENQALSLSTNTLVSRLDNLVFDGIKEECQ</sequence>
<dbReference type="Proteomes" id="UP000187609">
    <property type="component" value="Unassembled WGS sequence"/>
</dbReference>
<comment type="caution">
    <text evidence="3">The sequence shown here is derived from an EMBL/GenBank/DDBJ whole genome shotgun (WGS) entry which is preliminary data.</text>
</comment>
<evidence type="ECO:0000313" key="3">
    <source>
        <dbReference type="EMBL" id="OIS98027.1"/>
    </source>
</evidence>
<name>A0A1J6I0J1_NICAT</name>
<feature type="non-terminal residue" evidence="3">
    <location>
        <position position="1"/>
    </location>
</feature>
<proteinExistence type="predicted"/>
<dbReference type="Gramene" id="OIS98027">
    <property type="protein sequence ID" value="OIS98027"/>
    <property type="gene ID" value="A4A49_47748"/>
</dbReference>